<evidence type="ECO:0000256" key="1">
    <source>
        <dbReference type="ARBA" id="ARBA00004123"/>
    </source>
</evidence>
<evidence type="ECO:0000256" key="8">
    <source>
        <dbReference type="ARBA" id="ARBA00023163"/>
    </source>
</evidence>
<dbReference type="InterPro" id="IPR007747">
    <property type="entry name" value="Menin"/>
</dbReference>
<dbReference type="PANTHER" id="PTHR12693">
    <property type="entry name" value="MENIN"/>
    <property type="match status" value="1"/>
</dbReference>
<evidence type="ECO:0000256" key="10">
    <source>
        <dbReference type="SAM" id="Phobius"/>
    </source>
</evidence>
<keyword evidence="9" id="KW-0539">Nucleus</keyword>
<protein>
    <recommendedName>
        <fullName evidence="2">Menin</fullName>
    </recommendedName>
</protein>
<keyword evidence="8" id="KW-0804">Transcription</keyword>
<keyword evidence="7" id="KW-0238">DNA-binding</keyword>
<keyword evidence="4" id="KW-0597">Phosphoprotein</keyword>
<accession>A0ABY6KAT7</accession>
<dbReference type="Proteomes" id="UP001235939">
    <property type="component" value="Chromosome 03"/>
</dbReference>
<dbReference type="EMBL" id="CP092865">
    <property type="protein sequence ID" value="UYV64350.1"/>
    <property type="molecule type" value="Genomic_DNA"/>
</dbReference>
<sequence>MLLGDSGNKLDCFGVAFAVVAACQVLGFLDVHLALSEDHAWVMFGKEEEQESAEVTWHGKGNEDKRGQPILSETQTKSWLYCNGHPVHCTRRMEVAALVSSINPSINATTDSIELSLLQRDLLWILYDMGDLRKYPMALGNLGDLEEISPSEGRPQPLNLFREAILATRSYYSNQHVYPYTYLGGFFFRNKRYKEALEAWANAAGVIRNYNYSRDDEEIYKEFLEIATELIPHMMKAADTGLLQDPVCYASLLRFYDGLCAWEEESPTPILHIGWAKPLVATIAKFPTSVRSAVHIEEDDKTPVNGTDQHPQEIIRSLIDAPSASPPHPNIAALAAACADNILNPEYLLGSGEPFSASPANHAEDLAADTSAANGTSFSSLNMEPTQSSPLLLQERKTTYQNRYDSLVHKTSLPACPRGSEWSCALAAQDPCQCRYQDFKIISGCGYIFLLFKLRCLLQTTSTEASTTTTKNASEPPPPIKITLSSKKMADMKELLPAEKLNTSAIQLLLTAQSQVHVTKRGHTQSLAVVKRARHRE</sequence>
<evidence type="ECO:0000256" key="4">
    <source>
        <dbReference type="ARBA" id="ARBA00022553"/>
    </source>
</evidence>
<dbReference type="CDD" id="cd14456">
    <property type="entry name" value="Menin"/>
    <property type="match status" value="1"/>
</dbReference>
<proteinExistence type="predicted"/>
<evidence type="ECO:0000256" key="5">
    <source>
        <dbReference type="ARBA" id="ARBA00022853"/>
    </source>
</evidence>
<evidence type="ECO:0000256" key="3">
    <source>
        <dbReference type="ARBA" id="ARBA00022491"/>
    </source>
</evidence>
<evidence type="ECO:0000256" key="2">
    <source>
        <dbReference type="ARBA" id="ARBA00021162"/>
    </source>
</evidence>
<evidence type="ECO:0000256" key="7">
    <source>
        <dbReference type="ARBA" id="ARBA00023125"/>
    </source>
</evidence>
<keyword evidence="10" id="KW-0812">Transmembrane</keyword>
<keyword evidence="3" id="KW-0678">Repressor</keyword>
<evidence type="ECO:0000256" key="9">
    <source>
        <dbReference type="ARBA" id="ARBA00023242"/>
    </source>
</evidence>
<evidence type="ECO:0000313" key="11">
    <source>
        <dbReference type="EMBL" id="UYV64350.1"/>
    </source>
</evidence>
<evidence type="ECO:0000313" key="12">
    <source>
        <dbReference type="Proteomes" id="UP001235939"/>
    </source>
</evidence>
<organism evidence="11 12">
    <name type="scientific">Cordylochernes scorpioides</name>
    <dbReference type="NCBI Taxonomy" id="51811"/>
    <lineage>
        <taxon>Eukaryota</taxon>
        <taxon>Metazoa</taxon>
        <taxon>Ecdysozoa</taxon>
        <taxon>Arthropoda</taxon>
        <taxon>Chelicerata</taxon>
        <taxon>Arachnida</taxon>
        <taxon>Pseudoscorpiones</taxon>
        <taxon>Cheliferoidea</taxon>
        <taxon>Chernetidae</taxon>
        <taxon>Cordylochernes</taxon>
    </lineage>
</organism>
<keyword evidence="10" id="KW-1133">Transmembrane helix</keyword>
<keyword evidence="5" id="KW-0156">Chromatin regulator</keyword>
<evidence type="ECO:0000256" key="6">
    <source>
        <dbReference type="ARBA" id="ARBA00023015"/>
    </source>
</evidence>
<dbReference type="Pfam" id="PF05053">
    <property type="entry name" value="Menin"/>
    <property type="match status" value="2"/>
</dbReference>
<keyword evidence="10" id="KW-0472">Membrane</keyword>
<keyword evidence="12" id="KW-1185">Reference proteome</keyword>
<gene>
    <name evidence="11" type="ORF">LAZ67_3000359</name>
</gene>
<comment type="subcellular location">
    <subcellularLocation>
        <location evidence="1">Nucleus</location>
    </subcellularLocation>
</comment>
<name>A0ABY6KAT7_9ARAC</name>
<feature type="transmembrane region" description="Helical" evidence="10">
    <location>
        <begin position="12"/>
        <end position="35"/>
    </location>
</feature>
<reference evidence="11 12" key="1">
    <citation type="submission" date="2022-01" db="EMBL/GenBank/DDBJ databases">
        <title>A chromosomal length assembly of Cordylochernes scorpioides.</title>
        <authorList>
            <person name="Zeh D."/>
            <person name="Zeh J."/>
        </authorList>
    </citation>
    <scope>NUCLEOTIDE SEQUENCE [LARGE SCALE GENOMIC DNA]</scope>
    <source>
        <strain evidence="11">IN4F17</strain>
        <tissue evidence="11">Whole Body</tissue>
    </source>
</reference>
<dbReference type="PANTHER" id="PTHR12693:SF3">
    <property type="entry name" value="MENIN"/>
    <property type="match status" value="1"/>
</dbReference>
<keyword evidence="6" id="KW-0805">Transcription regulation</keyword>